<dbReference type="PROSITE" id="PS00121">
    <property type="entry name" value="COLIPASE_1"/>
    <property type="match status" value="1"/>
</dbReference>
<feature type="compositionally biased region" description="Low complexity" evidence="7">
    <location>
        <begin position="22"/>
        <end position="41"/>
    </location>
</feature>
<feature type="compositionally biased region" description="Low complexity" evidence="7">
    <location>
        <begin position="1050"/>
        <end position="1082"/>
    </location>
</feature>
<keyword evidence="3 8" id="KW-1133">Transmembrane helix</keyword>
<dbReference type="GO" id="GO:0005576">
    <property type="term" value="C:extracellular region"/>
    <property type="evidence" value="ECO:0007669"/>
    <property type="project" value="InterPro"/>
</dbReference>
<dbReference type="GO" id="GO:0098703">
    <property type="term" value="P:calcium ion import across plasma membrane"/>
    <property type="evidence" value="ECO:0007669"/>
    <property type="project" value="TreeGrafter"/>
</dbReference>
<evidence type="ECO:0000256" key="2">
    <source>
        <dbReference type="ARBA" id="ARBA00022692"/>
    </source>
</evidence>
<comment type="subcellular location">
    <subcellularLocation>
        <location evidence="1">Membrane</location>
        <topology evidence="1">Multi-pass membrane protein</topology>
    </subcellularLocation>
</comment>
<feature type="compositionally biased region" description="Basic and acidic residues" evidence="7">
    <location>
        <begin position="354"/>
        <end position="381"/>
    </location>
</feature>
<feature type="region of interest" description="Disordered" evidence="7">
    <location>
        <begin position="815"/>
        <end position="875"/>
    </location>
</feature>
<protein>
    <submittedName>
        <fullName evidence="10">Uncharacterized protein</fullName>
    </submittedName>
</protein>
<feature type="transmembrane region" description="Helical" evidence="8">
    <location>
        <begin position="1915"/>
        <end position="1931"/>
    </location>
</feature>
<feature type="region of interest" description="Disordered" evidence="7">
    <location>
        <begin position="594"/>
        <end position="631"/>
    </location>
</feature>
<feature type="region of interest" description="Disordered" evidence="7">
    <location>
        <begin position="21"/>
        <end position="41"/>
    </location>
</feature>
<feature type="transmembrane region" description="Helical" evidence="8">
    <location>
        <begin position="1721"/>
        <end position="1741"/>
    </location>
</feature>
<feature type="compositionally biased region" description="Low complexity" evidence="7">
    <location>
        <begin position="675"/>
        <end position="686"/>
    </location>
</feature>
<dbReference type="GO" id="GO:0015275">
    <property type="term" value="F:stretch-activated, monoatomic cation-selective, calcium channel activity"/>
    <property type="evidence" value="ECO:0007669"/>
    <property type="project" value="TreeGrafter"/>
</dbReference>
<feature type="compositionally biased region" description="Acidic residues" evidence="7">
    <location>
        <begin position="225"/>
        <end position="234"/>
    </location>
</feature>
<evidence type="ECO:0000256" key="5">
    <source>
        <dbReference type="ARBA" id="ARBA00023180"/>
    </source>
</evidence>
<feature type="compositionally biased region" description="Low complexity" evidence="7">
    <location>
        <begin position="318"/>
        <end position="330"/>
    </location>
</feature>
<accession>A0A0L0C591</accession>
<feature type="compositionally biased region" description="Basic and acidic residues" evidence="7">
    <location>
        <begin position="688"/>
        <end position="702"/>
    </location>
</feature>
<feature type="region of interest" description="Disordered" evidence="7">
    <location>
        <begin position="1606"/>
        <end position="1630"/>
    </location>
</feature>
<evidence type="ECO:0000256" key="3">
    <source>
        <dbReference type="ARBA" id="ARBA00022989"/>
    </source>
</evidence>
<feature type="compositionally biased region" description="Polar residues" evidence="7">
    <location>
        <begin position="211"/>
        <end position="224"/>
    </location>
</feature>
<keyword evidence="4 8" id="KW-0472">Membrane</keyword>
<comment type="caution">
    <text evidence="10">The sequence shown here is derived from an EMBL/GenBank/DDBJ whole genome shotgun (WGS) entry which is preliminary data.</text>
</comment>
<feature type="region of interest" description="Disordered" evidence="7">
    <location>
        <begin position="183"/>
        <end position="234"/>
    </location>
</feature>
<evidence type="ECO:0000313" key="11">
    <source>
        <dbReference type="Proteomes" id="UP000037069"/>
    </source>
</evidence>
<feature type="region of interest" description="Disordered" evidence="7">
    <location>
        <begin position="60"/>
        <end position="101"/>
    </location>
</feature>
<feature type="transmembrane region" description="Helical" evidence="8">
    <location>
        <begin position="2028"/>
        <end position="2046"/>
    </location>
</feature>
<dbReference type="EMBL" id="JRES01000975">
    <property type="protein sequence ID" value="KNC26614.1"/>
    <property type="molecule type" value="Genomic_DNA"/>
</dbReference>
<dbReference type="GO" id="GO:0008047">
    <property type="term" value="F:enzyme activator activity"/>
    <property type="evidence" value="ECO:0007669"/>
    <property type="project" value="InterPro"/>
</dbReference>
<feature type="chain" id="PRO_5005535815" evidence="9">
    <location>
        <begin position="21"/>
        <end position="2131"/>
    </location>
</feature>
<feature type="region of interest" description="Disordered" evidence="7">
    <location>
        <begin position="354"/>
        <end position="401"/>
    </location>
</feature>
<keyword evidence="11" id="KW-1185">Reference proteome</keyword>
<feature type="compositionally biased region" description="Low complexity" evidence="7">
    <location>
        <begin position="1613"/>
        <end position="1630"/>
    </location>
</feature>
<dbReference type="GO" id="GO:0007586">
    <property type="term" value="P:digestion"/>
    <property type="evidence" value="ECO:0007669"/>
    <property type="project" value="InterPro"/>
</dbReference>
<dbReference type="OrthoDB" id="10047996at2759"/>
<feature type="transmembrane region" description="Helical" evidence="8">
    <location>
        <begin position="2113"/>
        <end position="2130"/>
    </location>
</feature>
<feature type="region of interest" description="Disordered" evidence="7">
    <location>
        <begin position="310"/>
        <end position="342"/>
    </location>
</feature>
<dbReference type="Proteomes" id="UP000037069">
    <property type="component" value="Unassembled WGS sequence"/>
</dbReference>
<dbReference type="PANTHER" id="PTHR15819">
    <property type="entry name" value="TRANSMEMBRANE PROTEIN FAM155"/>
    <property type="match status" value="1"/>
</dbReference>
<feature type="region of interest" description="Disordered" evidence="7">
    <location>
        <begin position="659"/>
        <end position="702"/>
    </location>
</feature>
<evidence type="ECO:0000256" key="1">
    <source>
        <dbReference type="ARBA" id="ARBA00004141"/>
    </source>
</evidence>
<feature type="compositionally biased region" description="Basic residues" evidence="7">
    <location>
        <begin position="190"/>
        <end position="210"/>
    </location>
</feature>
<comment type="similarity">
    <text evidence="6">Belongs to the NALF family.</text>
</comment>
<sequence length="2131" mass="243901">MRPGPGLVVMALAFISGARRGSTSSISSKTTTTSSPPPTLQILTTTTPASSLTLFQTTVTTSPTSSSSFSFISSTTTTTTTSTPPTTTGDTITTTSSPPTTQPIQIYENFGYFGSHIIKEQENDHQIHLSKRPKEPVPFNFFNTFFTRNSYNSNPSTSNYFAYTYPLPSHLTQHYDDPRARTESNTVLHSAKHTRRANAKFRRRRKRRTRSANVSYRGSGTGSDDATENLNDSDDTLTSLTTAVDSSSDSVLSDQTTLARGLPVHFPSLTAADSSRSLDEDDIFALVAEDDLLSEESFDHLVKLTNDKIGDTNEEDYSSGTETVVESSSGSGSGAPDNVLDAPDQQNAIEDFVREHRQQQQQQEHDQQHEDHKENPQHQDDNVGDNGNKQKPNRNHDSEQDDVDTIYTAHLVGNSNEKVVSLAETDSTHSSDPVRAIEKEDNLVRATTTTTTTTKHPKAELDSPNRYHTILGSHFALTRLNPWISACDLAQPGPLSAPDLQGECSAGTLPVAWVDEGPGPPTCLKSCKEETPFTNKLNKDNMNNLINNNNNNNNSNNNIKNNNNNSKQNKNKNDNKLNKLVGYTTTTNTFNIKLRNSQPTISHSMNTNNNNKNNKNMDNNKSNSNNMNNMKLLNPFNYYQINTYNSNSNNNNNKMAKIRRNSKETTSSDHSDVETNPSTTTNVTTTQKSEDNVAQSKDKLSVSLHSSEDYELLHDMLMQQDEAATNTKQNQQQIQYNDDDVDEDQRHQFNDAAIAAAAVVMQLNQQQQQNHNNNNIVKMKLTTSTTTNYNDNNSNNNNNNNQFDLKYNHFKQGHVSNGNANNKNNHNMNRRYQSNNNNINNSQQRSDISAANPTTTTTTTTNHAVAANNDNSDQYLNIPPPEKQQQQCLEYLGDSDTTMPTHLCHLLTPSDRLAQLRHLRLRNCCERNVYSALHTMALNATLSGGAGCLRVLQDLMDLDALASRITCGLTEILFRFDCRQVYSIIHQCDDCKEAYRRWVCSTLVPYFAETSDIMKPPEILTTTIESTSLGSASNNGVNSPNHSYKLHALSNSSSSNSSSNNTTMASNMTTSHTATTSANSSSKINNNETDLSSAMPTTKQATSNFITNSNNKKHDMQYNGNNYQQQHFYMQQQQQQHHVKRRNIQKQQHEHEQQQKHQHFINHILIDNSSSNNHNKINDIHYKTILIHHKNQPQQQLHPSTISQALIFNDIITLNPRTTSPRYPLRTRTTARLQSFNATNEAAFGLNFHHKSTNKRRKRSDNSTLTTTTIFADVVVNRPSMSSTPSLSSSYASSSSSSSSSVMHQVQRQKQQQQQSFNFISTANNEDSLYAKNPVITKLLKRSKRKEFEFRKRRRIRPCLSVCQTVEQKCPYLLPADRAPSMPTQYAGEPTFLCLDYNIAETKEQLEKASHGPNDCCYTYCSNSGDGICTYCNDMWDKTEIEKEVDILTEERETKVFNITMKTKDRGQSNANIRVETKIQQKMGEEKNGLKMSTVAIAVRNDTAFENATLLAERLQYYAFCDGVFYYDDDADDMPEYPNSENCRELPAVQSRCTIPYYATNYMSSADMLGSYRKHNEAQKLLIWLSTLLCLWSCYSARSMRMRRYNEDKKQQQSEQELTHQNQQQQQLHKTTNTAYKGENMCQSCQTREIMQNEGNCEKIIKLWYDDRECRIIIIYWLKITNVTKTTTTKQHKKSLRANYLLKRNFPQILRRTSVKLNLKILEIPSLILLINYKEFLLLLFKKRQKLRKRKNKSFPKTTTTMARRRIVKGKCWPLIRDLKRFRNMKSKPKKCSFKYKKSYYYDYYNYYYCSCRQIFSCSCNKNIINNYYNNNIKYMKKKFKYNFSTCNFKNTTNNNNNNNKNHKNNNNKMMIMKINYKKVSIIKFNTTTTTTHIFIINSYNINNNNISNSNNNKTNYYNIITIIIISYNIYNNRNSNNKQKQIFNSFYSISNNSHYHQKQQQQQQQHHHYYYNNNYVSFKFKPNNKNNNIMINNNTLTLSTTSLSSSSAAASLSQIFKTNMIFKISSTMFLIIMHMLIMLIMPLLFKSFMKMKYNNNHHMKNIIIINSNLSLSPNTSYNISSCFFLINLFNLFFYFFEKEKNKAHKFKQKTTTTKIIIILFIQIFKFFLIK</sequence>
<feature type="region of interest" description="Disordered" evidence="7">
    <location>
        <begin position="1030"/>
        <end position="1098"/>
    </location>
</feature>
<proteinExistence type="inferred from homology"/>
<evidence type="ECO:0000256" key="4">
    <source>
        <dbReference type="ARBA" id="ARBA00023136"/>
    </source>
</evidence>
<name>A0A0L0C591_LUCCU</name>
<feature type="compositionally biased region" description="Polar residues" evidence="7">
    <location>
        <begin position="1083"/>
        <end position="1098"/>
    </location>
</feature>
<feature type="compositionally biased region" description="Low complexity" evidence="7">
    <location>
        <begin position="540"/>
        <end position="568"/>
    </location>
</feature>
<dbReference type="PANTHER" id="PTHR15819:SF11">
    <property type="entry name" value="MID1, ISOFORM A"/>
    <property type="match status" value="1"/>
</dbReference>
<reference evidence="10 11" key="1">
    <citation type="journal article" date="2015" name="Nat. Commun.">
        <title>Lucilia cuprina genome unlocks parasitic fly biology to underpin future interventions.</title>
        <authorList>
            <person name="Anstead C.A."/>
            <person name="Korhonen P.K."/>
            <person name="Young N.D."/>
            <person name="Hall R.S."/>
            <person name="Jex A.R."/>
            <person name="Murali S.C."/>
            <person name="Hughes D.S."/>
            <person name="Lee S.F."/>
            <person name="Perry T."/>
            <person name="Stroehlein A.J."/>
            <person name="Ansell B.R."/>
            <person name="Breugelmans B."/>
            <person name="Hofmann A."/>
            <person name="Qu J."/>
            <person name="Dugan S."/>
            <person name="Lee S.L."/>
            <person name="Chao H."/>
            <person name="Dinh H."/>
            <person name="Han Y."/>
            <person name="Doddapaneni H.V."/>
            <person name="Worley K.C."/>
            <person name="Muzny D.M."/>
            <person name="Ioannidis P."/>
            <person name="Waterhouse R.M."/>
            <person name="Zdobnov E.M."/>
            <person name="James P.J."/>
            <person name="Bagnall N.H."/>
            <person name="Kotze A.C."/>
            <person name="Gibbs R.A."/>
            <person name="Richards S."/>
            <person name="Batterham P."/>
            <person name="Gasser R.B."/>
        </authorList>
    </citation>
    <scope>NUCLEOTIDE SEQUENCE [LARGE SCALE GENOMIC DNA]</scope>
    <source>
        <strain evidence="10 11">LS</strain>
        <tissue evidence="10">Full body</tissue>
    </source>
</reference>
<gene>
    <name evidence="10" type="ORF">FF38_10011</name>
</gene>
<feature type="signal peptide" evidence="9">
    <location>
        <begin position="1"/>
        <end position="20"/>
    </location>
</feature>
<dbReference type="STRING" id="7375.A0A0L0C591"/>
<organism evidence="10 11">
    <name type="scientific">Lucilia cuprina</name>
    <name type="common">Green bottle fly</name>
    <name type="synonym">Australian sheep blowfly</name>
    <dbReference type="NCBI Taxonomy" id="7375"/>
    <lineage>
        <taxon>Eukaryota</taxon>
        <taxon>Metazoa</taxon>
        <taxon>Ecdysozoa</taxon>
        <taxon>Arthropoda</taxon>
        <taxon>Hexapoda</taxon>
        <taxon>Insecta</taxon>
        <taxon>Pterygota</taxon>
        <taxon>Neoptera</taxon>
        <taxon>Endopterygota</taxon>
        <taxon>Diptera</taxon>
        <taxon>Brachycera</taxon>
        <taxon>Muscomorpha</taxon>
        <taxon>Oestroidea</taxon>
        <taxon>Calliphoridae</taxon>
        <taxon>Luciliinae</taxon>
        <taxon>Lucilia</taxon>
    </lineage>
</organism>
<dbReference type="GO" id="GO:0016042">
    <property type="term" value="P:lipid catabolic process"/>
    <property type="evidence" value="ECO:0007669"/>
    <property type="project" value="InterPro"/>
</dbReference>
<feature type="region of interest" description="Disordered" evidence="7">
    <location>
        <begin position="1280"/>
        <end position="1314"/>
    </location>
</feature>
<evidence type="ECO:0000256" key="9">
    <source>
        <dbReference type="SAM" id="SignalP"/>
    </source>
</evidence>
<feature type="compositionally biased region" description="Basic and acidic residues" evidence="7">
    <location>
        <begin position="661"/>
        <end position="673"/>
    </location>
</feature>
<keyword evidence="9" id="KW-0732">Signal</keyword>
<dbReference type="InterPro" id="IPR055288">
    <property type="entry name" value="NALCN_aux_factor_1/2"/>
</dbReference>
<feature type="region of interest" description="Disordered" evidence="7">
    <location>
        <begin position="540"/>
        <end position="576"/>
    </location>
</feature>
<feature type="compositionally biased region" description="Low complexity" evidence="7">
    <location>
        <begin position="602"/>
        <end position="631"/>
    </location>
</feature>
<evidence type="ECO:0000256" key="7">
    <source>
        <dbReference type="SAM" id="MobiDB-lite"/>
    </source>
</evidence>
<dbReference type="GO" id="GO:0005886">
    <property type="term" value="C:plasma membrane"/>
    <property type="evidence" value="ECO:0007669"/>
    <property type="project" value="TreeGrafter"/>
</dbReference>
<keyword evidence="5" id="KW-0325">Glycoprotein</keyword>
<evidence type="ECO:0000256" key="6">
    <source>
        <dbReference type="ARBA" id="ARBA00029445"/>
    </source>
</evidence>
<feature type="compositionally biased region" description="Polar residues" evidence="7">
    <location>
        <begin position="1030"/>
        <end position="1042"/>
    </location>
</feature>
<feature type="compositionally biased region" description="Low complexity" evidence="7">
    <location>
        <begin position="817"/>
        <end position="871"/>
    </location>
</feature>
<keyword evidence="2 8" id="KW-0812">Transmembrane</keyword>
<evidence type="ECO:0000313" key="10">
    <source>
        <dbReference type="EMBL" id="KNC26614.1"/>
    </source>
</evidence>
<dbReference type="InterPro" id="IPR017915">
    <property type="entry name" value="Colipase_CS"/>
</dbReference>
<feature type="transmembrane region" description="Helical" evidence="8">
    <location>
        <begin position="2078"/>
        <end position="2097"/>
    </location>
</feature>
<evidence type="ECO:0000256" key="8">
    <source>
        <dbReference type="SAM" id="Phobius"/>
    </source>
</evidence>